<dbReference type="AlphaFoldDB" id="A0A380FK18"/>
<keyword evidence="1" id="KW-1133">Transmembrane helix</keyword>
<dbReference type="STRING" id="1293.SH09_03895"/>
<feature type="transmembrane region" description="Helical" evidence="1">
    <location>
        <begin position="37"/>
        <end position="55"/>
    </location>
</feature>
<proteinExistence type="predicted"/>
<protein>
    <submittedName>
        <fullName evidence="2">Uncharacterized protein</fullName>
    </submittedName>
</protein>
<evidence type="ECO:0000256" key="1">
    <source>
        <dbReference type="SAM" id="Phobius"/>
    </source>
</evidence>
<reference evidence="2 3" key="1">
    <citation type="submission" date="2018-06" db="EMBL/GenBank/DDBJ databases">
        <authorList>
            <consortium name="Pathogen Informatics"/>
            <person name="Doyle S."/>
        </authorList>
    </citation>
    <scope>NUCLEOTIDE SEQUENCE [LARGE SCALE GENOMIC DNA]</scope>
    <source>
        <strain evidence="2 3">NCTC12195</strain>
    </source>
</reference>
<gene>
    <name evidence="2" type="ORF">NCTC12195_03250</name>
</gene>
<evidence type="ECO:0000313" key="3">
    <source>
        <dbReference type="Proteomes" id="UP000255277"/>
    </source>
</evidence>
<name>A0A380FK18_STAGA</name>
<dbReference type="EMBL" id="UHDK01000001">
    <property type="protein sequence ID" value="SUM33781.1"/>
    <property type="molecule type" value="Genomic_DNA"/>
</dbReference>
<feature type="transmembrane region" description="Helical" evidence="1">
    <location>
        <begin position="12"/>
        <end position="31"/>
    </location>
</feature>
<organism evidence="2 3">
    <name type="scientific">Staphylococcus gallinarum</name>
    <dbReference type="NCBI Taxonomy" id="1293"/>
    <lineage>
        <taxon>Bacteria</taxon>
        <taxon>Bacillati</taxon>
        <taxon>Bacillota</taxon>
        <taxon>Bacilli</taxon>
        <taxon>Bacillales</taxon>
        <taxon>Staphylococcaceae</taxon>
        <taxon>Staphylococcus</taxon>
    </lineage>
</organism>
<evidence type="ECO:0000313" key="2">
    <source>
        <dbReference type="EMBL" id="SUM33781.1"/>
    </source>
</evidence>
<keyword evidence="1" id="KW-0812">Transmembrane</keyword>
<dbReference type="Proteomes" id="UP000255277">
    <property type="component" value="Unassembled WGS sequence"/>
</dbReference>
<keyword evidence="1" id="KW-0472">Membrane</keyword>
<accession>A0A380FK18</accession>
<sequence length="81" mass="9351">MKERTVSEMEIDFLINILILAFGAMCIHYVIRAKNISAYFIVNLIAVISLTLITVRKIELALPMLIMIVAWEIRDLRKDSE</sequence>